<proteinExistence type="predicted"/>
<dbReference type="STRING" id="1675527.AIOL_004056"/>
<comment type="caution">
    <text evidence="3">The sequence shown here is derived from an EMBL/GenBank/DDBJ whole genome shotgun (WGS) entry which is preliminary data.</text>
</comment>
<dbReference type="OrthoDB" id="8686772at2"/>
<dbReference type="EMBL" id="LFTY01000002">
    <property type="protein sequence ID" value="KMW59075.1"/>
    <property type="molecule type" value="Genomic_DNA"/>
</dbReference>
<dbReference type="RefSeq" id="WP_049644607.1">
    <property type="nucleotide sequence ID" value="NZ_LFTY01000002.1"/>
</dbReference>
<gene>
    <name evidence="3" type="ORF">AIOL_004056</name>
</gene>
<sequence length="217" mass="24395">MIRALLIFLAALCLTACAGRPLAEGERALAEDLFGPSLDVQKVRVKSGFRGAPKTDTAPPLPENPEPIKIRPGICDRTAPTPPEGPPPGWALYNNVHFSKDYYRNDTAPGWPNQILLPQTFIMAHELVHVWQWQNRKRTGYRPAKAALEAILNQDPYFYVPEEGAGLLEYGFEQQASLLEDYLCYAIFDPKNARRGQIRAILAPHFQMDRLDEALAR</sequence>
<keyword evidence="4" id="KW-1185">Reference proteome</keyword>
<keyword evidence="2" id="KW-0732">Signal</keyword>
<feature type="chain" id="PRO_5005318074" description="DUF4157 domain-containing protein" evidence="2">
    <location>
        <begin position="19"/>
        <end position="217"/>
    </location>
</feature>
<evidence type="ECO:0000256" key="2">
    <source>
        <dbReference type="SAM" id="SignalP"/>
    </source>
</evidence>
<reference evidence="3 4" key="1">
    <citation type="submission" date="2015-06" db="EMBL/GenBank/DDBJ databases">
        <title>Draft genome sequence of an Alphaproteobacteria species associated to the Mediterranean sponge Oscarella lobularis.</title>
        <authorList>
            <person name="Jourda C."/>
            <person name="Santini S."/>
            <person name="Claverie J.-M."/>
        </authorList>
    </citation>
    <scope>NUCLEOTIDE SEQUENCE [LARGE SCALE GENOMIC DNA]</scope>
    <source>
        <strain evidence="3">IGS</strain>
    </source>
</reference>
<evidence type="ECO:0000256" key="1">
    <source>
        <dbReference type="SAM" id="MobiDB-lite"/>
    </source>
</evidence>
<organism evidence="3 4">
    <name type="scientific">Candidatus Rhodobacter oscarellae</name>
    <dbReference type="NCBI Taxonomy" id="1675527"/>
    <lineage>
        <taxon>Bacteria</taxon>
        <taxon>Pseudomonadati</taxon>
        <taxon>Pseudomonadota</taxon>
        <taxon>Alphaproteobacteria</taxon>
        <taxon>Rhodobacterales</taxon>
        <taxon>Rhodobacter group</taxon>
        <taxon>Rhodobacter</taxon>
    </lineage>
</organism>
<dbReference type="Proteomes" id="UP000037178">
    <property type="component" value="Unassembled WGS sequence"/>
</dbReference>
<feature type="signal peptide" evidence="2">
    <location>
        <begin position="1"/>
        <end position="18"/>
    </location>
</feature>
<feature type="region of interest" description="Disordered" evidence="1">
    <location>
        <begin position="49"/>
        <end position="68"/>
    </location>
</feature>
<evidence type="ECO:0000313" key="3">
    <source>
        <dbReference type="EMBL" id="KMW59075.1"/>
    </source>
</evidence>
<protein>
    <recommendedName>
        <fullName evidence="5">DUF4157 domain-containing protein</fullName>
    </recommendedName>
</protein>
<evidence type="ECO:0008006" key="5">
    <source>
        <dbReference type="Google" id="ProtNLM"/>
    </source>
</evidence>
<accession>A0A0J9E8I6</accession>
<dbReference type="AlphaFoldDB" id="A0A0J9E8I6"/>
<name>A0A0J9E8I6_9RHOB</name>
<evidence type="ECO:0000313" key="4">
    <source>
        <dbReference type="Proteomes" id="UP000037178"/>
    </source>
</evidence>
<dbReference type="PATRIC" id="fig|1675527.3.peg.4252"/>